<dbReference type="InterPro" id="IPR051788">
    <property type="entry name" value="MFS_Transporter"/>
</dbReference>
<evidence type="ECO:0000256" key="5">
    <source>
        <dbReference type="ARBA" id="ARBA00022989"/>
    </source>
</evidence>
<evidence type="ECO:0000256" key="1">
    <source>
        <dbReference type="ARBA" id="ARBA00004651"/>
    </source>
</evidence>
<dbReference type="AlphaFoldDB" id="A0A939LVS9"/>
<evidence type="ECO:0000256" key="2">
    <source>
        <dbReference type="ARBA" id="ARBA00008335"/>
    </source>
</evidence>
<feature type="transmembrane region" description="Helical" evidence="7">
    <location>
        <begin position="336"/>
        <end position="359"/>
    </location>
</feature>
<sequence length="436" mass="43661">MTRPLGRSRLVRDRLTLTLYTPFITWGWFLYGFSPAVPLIAEEQGISRALAGLHGTGMAVGTVAAGLVSARIAIRYGRRVQTLLGCAVLVVGILMLLAGTTVAVTLPACVVVAVGGNLVLAAAQPALAVHHGAAGPAAITEANAVGATFGLLAPLAVGASVGLGWGWRPAVGLVIVLAVTVGVLVASLRNVPALGRGAVTRAPVAAPVPAAATTTAAPGADQAAAAPTGAVARAERRAGRAFSGAFWFFWVAMLCGVAIEFSTTFWASDLLTQRTGASPSVATASVSALVVGMAVSRFVVGPLSMRKAPEKILLLAYALAGVGWAAFWLATSTPVAIAGLVLAGLGYGAHYPLSAALTLRASDGRPDQAQARGSIGTGAAVGIAPFALGALADVVGAHQAFLLVPVLVVVGGGAVALGLRSVHRALRTTAPAPGTR</sequence>
<dbReference type="GO" id="GO:0005886">
    <property type="term" value="C:plasma membrane"/>
    <property type="evidence" value="ECO:0007669"/>
    <property type="project" value="UniProtKB-SubCell"/>
</dbReference>
<evidence type="ECO:0000256" key="7">
    <source>
        <dbReference type="SAM" id="Phobius"/>
    </source>
</evidence>
<comment type="caution">
    <text evidence="9">The sequence shown here is derived from an EMBL/GenBank/DDBJ whole genome shotgun (WGS) entry which is preliminary data.</text>
</comment>
<dbReference type="InterPro" id="IPR020846">
    <property type="entry name" value="MFS_dom"/>
</dbReference>
<name>A0A939LVS9_9CELL</name>
<feature type="transmembrane region" description="Helical" evidence="7">
    <location>
        <begin position="104"/>
        <end position="123"/>
    </location>
</feature>
<feature type="domain" description="Major facilitator superfamily (MFS) profile" evidence="8">
    <location>
        <begin position="1"/>
        <end position="423"/>
    </location>
</feature>
<keyword evidence="10" id="KW-1185">Reference proteome</keyword>
<reference evidence="9" key="1">
    <citation type="submission" date="2021-03" db="EMBL/GenBank/DDBJ databases">
        <title>Actinotalea soli sp. nov., isolated from soil.</title>
        <authorList>
            <person name="Ping W."/>
            <person name="Zhang J."/>
        </authorList>
    </citation>
    <scope>NUCLEOTIDE SEQUENCE</scope>
    <source>
        <strain evidence="9">BY-33</strain>
    </source>
</reference>
<dbReference type="SUPFAM" id="SSF103473">
    <property type="entry name" value="MFS general substrate transporter"/>
    <property type="match status" value="1"/>
</dbReference>
<evidence type="ECO:0000313" key="10">
    <source>
        <dbReference type="Proteomes" id="UP000664209"/>
    </source>
</evidence>
<keyword evidence="5 7" id="KW-1133">Transmembrane helix</keyword>
<dbReference type="InterPro" id="IPR036259">
    <property type="entry name" value="MFS_trans_sf"/>
</dbReference>
<dbReference type="Gene3D" id="1.20.1250.20">
    <property type="entry name" value="MFS general substrate transporter like domains"/>
    <property type="match status" value="2"/>
</dbReference>
<dbReference type="PANTHER" id="PTHR23514:SF3">
    <property type="entry name" value="BYPASS OF STOP CODON PROTEIN 6"/>
    <property type="match status" value="1"/>
</dbReference>
<keyword evidence="3" id="KW-0813">Transport</keyword>
<evidence type="ECO:0000313" key="9">
    <source>
        <dbReference type="EMBL" id="MBO1752192.1"/>
    </source>
</evidence>
<feature type="transmembrane region" description="Helical" evidence="7">
    <location>
        <begin position="46"/>
        <end position="68"/>
    </location>
</feature>
<dbReference type="PROSITE" id="PS50850">
    <property type="entry name" value="MFS"/>
    <property type="match status" value="1"/>
</dbReference>
<evidence type="ECO:0000256" key="4">
    <source>
        <dbReference type="ARBA" id="ARBA00022692"/>
    </source>
</evidence>
<dbReference type="EMBL" id="JAGEMK010000004">
    <property type="protein sequence ID" value="MBO1752192.1"/>
    <property type="molecule type" value="Genomic_DNA"/>
</dbReference>
<evidence type="ECO:0000259" key="8">
    <source>
        <dbReference type="PROSITE" id="PS50850"/>
    </source>
</evidence>
<comment type="subcellular location">
    <subcellularLocation>
        <location evidence="1">Cell membrane</location>
        <topology evidence="1">Multi-pass membrane protein</topology>
    </subcellularLocation>
</comment>
<comment type="similarity">
    <text evidence="2">Belongs to the major facilitator superfamily.</text>
</comment>
<feature type="transmembrane region" description="Helical" evidence="7">
    <location>
        <begin position="246"/>
        <end position="268"/>
    </location>
</feature>
<organism evidence="9 10">
    <name type="scientific">Actinotalea soli</name>
    <dbReference type="NCBI Taxonomy" id="2819234"/>
    <lineage>
        <taxon>Bacteria</taxon>
        <taxon>Bacillati</taxon>
        <taxon>Actinomycetota</taxon>
        <taxon>Actinomycetes</taxon>
        <taxon>Micrococcales</taxon>
        <taxon>Cellulomonadaceae</taxon>
        <taxon>Actinotalea</taxon>
    </lineage>
</organism>
<feature type="transmembrane region" description="Helical" evidence="7">
    <location>
        <begin position="312"/>
        <end position="330"/>
    </location>
</feature>
<dbReference type="GO" id="GO:0022857">
    <property type="term" value="F:transmembrane transporter activity"/>
    <property type="evidence" value="ECO:0007669"/>
    <property type="project" value="InterPro"/>
</dbReference>
<feature type="transmembrane region" description="Helical" evidence="7">
    <location>
        <begin position="280"/>
        <end position="300"/>
    </location>
</feature>
<keyword evidence="6 7" id="KW-0472">Membrane</keyword>
<protein>
    <submittedName>
        <fullName evidence="9">MFS transporter</fullName>
    </submittedName>
</protein>
<dbReference type="Pfam" id="PF07690">
    <property type="entry name" value="MFS_1"/>
    <property type="match status" value="1"/>
</dbReference>
<feature type="transmembrane region" description="Helical" evidence="7">
    <location>
        <begin position="144"/>
        <end position="165"/>
    </location>
</feature>
<feature type="transmembrane region" description="Helical" evidence="7">
    <location>
        <begin position="20"/>
        <end position="40"/>
    </location>
</feature>
<feature type="transmembrane region" description="Helical" evidence="7">
    <location>
        <begin position="371"/>
        <end position="392"/>
    </location>
</feature>
<accession>A0A939LVS9</accession>
<dbReference type="Proteomes" id="UP000664209">
    <property type="component" value="Unassembled WGS sequence"/>
</dbReference>
<feature type="transmembrane region" description="Helical" evidence="7">
    <location>
        <begin position="398"/>
        <end position="419"/>
    </location>
</feature>
<dbReference type="RefSeq" id="WP_208055873.1">
    <property type="nucleotide sequence ID" value="NZ_JAGEMK010000004.1"/>
</dbReference>
<feature type="transmembrane region" description="Helical" evidence="7">
    <location>
        <begin position="80"/>
        <end position="98"/>
    </location>
</feature>
<dbReference type="PANTHER" id="PTHR23514">
    <property type="entry name" value="BYPASS OF STOP CODON PROTEIN 6"/>
    <property type="match status" value="1"/>
</dbReference>
<evidence type="ECO:0000256" key="3">
    <source>
        <dbReference type="ARBA" id="ARBA00022448"/>
    </source>
</evidence>
<evidence type="ECO:0000256" key="6">
    <source>
        <dbReference type="ARBA" id="ARBA00023136"/>
    </source>
</evidence>
<keyword evidence="4 7" id="KW-0812">Transmembrane</keyword>
<gene>
    <name evidence="9" type="ORF">J4G33_10300</name>
</gene>
<feature type="transmembrane region" description="Helical" evidence="7">
    <location>
        <begin position="171"/>
        <end position="191"/>
    </location>
</feature>
<proteinExistence type="inferred from homology"/>
<dbReference type="InterPro" id="IPR011701">
    <property type="entry name" value="MFS"/>
</dbReference>